<comment type="subcellular location">
    <subcellularLocation>
        <location evidence="1">Endomembrane system</location>
    </subcellularLocation>
</comment>
<evidence type="ECO:0000256" key="2">
    <source>
        <dbReference type="ARBA" id="ARBA00006270"/>
    </source>
</evidence>
<dbReference type="GO" id="GO:0005525">
    <property type="term" value="F:GTP binding"/>
    <property type="evidence" value="ECO:0007669"/>
    <property type="project" value="UniProtKB-KW"/>
</dbReference>
<protein>
    <submittedName>
        <fullName evidence="7">Rab1a</fullName>
    </submittedName>
</protein>
<keyword evidence="4" id="KW-0342">GTP-binding</keyword>
<evidence type="ECO:0000256" key="3">
    <source>
        <dbReference type="ARBA" id="ARBA00022741"/>
    </source>
</evidence>
<dbReference type="PROSITE" id="PS51417">
    <property type="entry name" value="ARF"/>
    <property type="match status" value="1"/>
</dbReference>
<evidence type="ECO:0000256" key="4">
    <source>
        <dbReference type="ARBA" id="ARBA00023134"/>
    </source>
</evidence>
<dbReference type="PROSITE" id="PS51419">
    <property type="entry name" value="RAB"/>
    <property type="match status" value="1"/>
</dbReference>
<organism evidence="7 8">
    <name type="scientific">Babesia divergens</name>
    <dbReference type="NCBI Taxonomy" id="32595"/>
    <lineage>
        <taxon>Eukaryota</taxon>
        <taxon>Sar</taxon>
        <taxon>Alveolata</taxon>
        <taxon>Apicomplexa</taxon>
        <taxon>Aconoidasida</taxon>
        <taxon>Piroplasmida</taxon>
        <taxon>Babesiidae</taxon>
        <taxon>Babesia</taxon>
    </lineage>
</organism>
<keyword evidence="5" id="KW-0472">Membrane</keyword>
<dbReference type="EMBL" id="JAHBMH010000073">
    <property type="protein sequence ID" value="KAK1932916.1"/>
    <property type="molecule type" value="Genomic_DNA"/>
</dbReference>
<keyword evidence="3" id="KW-0547">Nucleotide-binding</keyword>
<dbReference type="PROSITE" id="PS51421">
    <property type="entry name" value="RAS"/>
    <property type="match status" value="1"/>
</dbReference>
<keyword evidence="6" id="KW-0449">Lipoprotein</keyword>
<dbReference type="Gene3D" id="3.40.50.300">
    <property type="entry name" value="P-loop containing nucleotide triphosphate hydrolases"/>
    <property type="match status" value="1"/>
</dbReference>
<accession>A0AAD9LE21</accession>
<evidence type="ECO:0000256" key="1">
    <source>
        <dbReference type="ARBA" id="ARBA00004308"/>
    </source>
</evidence>
<reference evidence="7" key="2">
    <citation type="submission" date="2021-05" db="EMBL/GenBank/DDBJ databases">
        <authorList>
            <person name="Pain A."/>
        </authorList>
    </citation>
    <scope>NUCLEOTIDE SEQUENCE</scope>
    <source>
        <strain evidence="7">1802A</strain>
    </source>
</reference>
<dbReference type="PRINTS" id="PR00449">
    <property type="entry name" value="RASTRNSFRMNG"/>
</dbReference>
<comment type="similarity">
    <text evidence="2">Belongs to the small GTPase superfamily. Rab family.</text>
</comment>
<reference evidence="7" key="1">
    <citation type="journal article" date="2014" name="Nucleic Acids Res.">
        <title>The evolutionary dynamics of variant antigen genes in Babesia reveal a history of genomic innovation underlying host-parasite interaction.</title>
        <authorList>
            <person name="Jackson A.P."/>
            <person name="Otto T.D."/>
            <person name="Darby A."/>
            <person name="Ramaprasad A."/>
            <person name="Xia D."/>
            <person name="Echaide I.E."/>
            <person name="Farber M."/>
            <person name="Gahlot S."/>
            <person name="Gamble J."/>
            <person name="Gupta D."/>
            <person name="Gupta Y."/>
            <person name="Jackson L."/>
            <person name="Malandrin L."/>
            <person name="Malas T.B."/>
            <person name="Moussa E."/>
            <person name="Nair M."/>
            <person name="Reid A.J."/>
            <person name="Sanders M."/>
            <person name="Sharma J."/>
            <person name="Tracey A."/>
            <person name="Quail M.A."/>
            <person name="Weir W."/>
            <person name="Wastling J.M."/>
            <person name="Hall N."/>
            <person name="Willadsen P."/>
            <person name="Lingelbach K."/>
            <person name="Shiels B."/>
            <person name="Tait A."/>
            <person name="Berriman M."/>
            <person name="Allred D.R."/>
            <person name="Pain A."/>
        </authorList>
    </citation>
    <scope>NUCLEOTIDE SEQUENCE</scope>
    <source>
        <strain evidence="7">1802A</strain>
    </source>
</reference>
<dbReference type="InterPro" id="IPR027417">
    <property type="entry name" value="P-loop_NTPase"/>
</dbReference>
<keyword evidence="8" id="KW-1185">Reference proteome</keyword>
<dbReference type="SMART" id="SM00175">
    <property type="entry name" value="RAB"/>
    <property type="match status" value="1"/>
</dbReference>
<proteinExistence type="inferred from homology"/>
<evidence type="ECO:0000313" key="8">
    <source>
        <dbReference type="Proteomes" id="UP001195914"/>
    </source>
</evidence>
<name>A0AAD9LE21_BABDI</name>
<dbReference type="SMART" id="SM00177">
    <property type="entry name" value="ARF"/>
    <property type="match status" value="1"/>
</dbReference>
<dbReference type="SUPFAM" id="SSF52540">
    <property type="entry name" value="P-loop containing nucleoside triphosphate hydrolases"/>
    <property type="match status" value="1"/>
</dbReference>
<comment type="caution">
    <text evidence="7">The sequence shown here is derived from an EMBL/GenBank/DDBJ whole genome shotgun (WGS) entry which is preliminary data.</text>
</comment>
<evidence type="ECO:0000256" key="5">
    <source>
        <dbReference type="ARBA" id="ARBA00023136"/>
    </source>
</evidence>
<evidence type="ECO:0000256" key="6">
    <source>
        <dbReference type="ARBA" id="ARBA00023288"/>
    </source>
</evidence>
<dbReference type="GO" id="GO:0012505">
    <property type="term" value="C:endomembrane system"/>
    <property type="evidence" value="ECO:0007669"/>
    <property type="project" value="UniProtKB-SubCell"/>
</dbReference>
<dbReference type="FunFam" id="3.40.50.300:FF:000586">
    <property type="entry name" value="Rab family GTPase"/>
    <property type="match status" value="1"/>
</dbReference>
<sequence length="238" mass="26820">MVSRASKDYDYLFKLVLIGDSGVGKSCVLLRFADDTFTDSYITTIGVDFRFRTIEVGGKRIKLQIWDTAGQERFRTITSAYYRGADGIILVYDITDRVCLVTKNRTALQLSFEHLETWLAEVDKFAPEGTHTLLLGNKCDEAQSRDVNPQEVQDFSTKHNIPNIDISAKNGVNIENAFLSIAQRLLNDKLQQQPDTKETKIESISLNDRFQGRKGVRTVINDADVLNRIPGSNMTCCT</sequence>
<dbReference type="InterPro" id="IPR001806">
    <property type="entry name" value="Small_GTPase"/>
</dbReference>
<dbReference type="GO" id="GO:0003924">
    <property type="term" value="F:GTPase activity"/>
    <property type="evidence" value="ECO:0007669"/>
    <property type="project" value="InterPro"/>
</dbReference>
<dbReference type="PROSITE" id="PS51420">
    <property type="entry name" value="RHO"/>
    <property type="match status" value="1"/>
</dbReference>
<dbReference type="PANTHER" id="PTHR47980">
    <property type="entry name" value="LD44762P"/>
    <property type="match status" value="1"/>
</dbReference>
<dbReference type="AlphaFoldDB" id="A0AAD9LE21"/>
<dbReference type="SMART" id="SM00174">
    <property type="entry name" value="RHO"/>
    <property type="match status" value="1"/>
</dbReference>
<dbReference type="SMART" id="SM00176">
    <property type="entry name" value="RAN"/>
    <property type="match status" value="1"/>
</dbReference>
<gene>
    <name evidence="7" type="ORF">X943_001376</name>
</gene>
<dbReference type="InterPro" id="IPR050305">
    <property type="entry name" value="Small_GTPase_Rab"/>
</dbReference>
<dbReference type="Proteomes" id="UP001195914">
    <property type="component" value="Unassembled WGS sequence"/>
</dbReference>
<evidence type="ECO:0000313" key="7">
    <source>
        <dbReference type="EMBL" id="KAK1932916.1"/>
    </source>
</evidence>
<dbReference type="NCBIfam" id="TIGR00231">
    <property type="entry name" value="small_GTP"/>
    <property type="match status" value="1"/>
</dbReference>
<dbReference type="InterPro" id="IPR005225">
    <property type="entry name" value="Small_GTP-bd"/>
</dbReference>
<dbReference type="Pfam" id="PF00071">
    <property type="entry name" value="Ras"/>
    <property type="match status" value="1"/>
</dbReference>
<dbReference type="SMART" id="SM00173">
    <property type="entry name" value="RAS"/>
    <property type="match status" value="1"/>
</dbReference>